<comment type="caution">
    <text evidence="1">The sequence shown here is derived from an EMBL/GenBank/DDBJ whole genome shotgun (WGS) entry which is preliminary data.</text>
</comment>
<sequence length="234" mass="26746">MAKIKINEDKYKIMNNLQKKKSRNNNDNSLSSTSKATLIINDHSIECKITPSNKGERVLGIYINAHNKTQQTISKAKMIVYSHYIALAKKKMTHDHVAYIIDKIILPKLEYIFQHTIINYTQCQKLLAPLKKLFSKQVKSQLNILSALFNTAVLRPIVLQKLDVLSSEIWYPTIPNCLYKYADISTHASYLTKSLALISLYNFNINLTSQRTILGDHVYGSVGVGRWTLPTYLE</sequence>
<dbReference type="AlphaFoldDB" id="A0A2N1M1E3"/>
<gene>
    <name evidence="1" type="ORF">RhiirC2_802371</name>
</gene>
<dbReference type="VEuPathDB" id="FungiDB:FUN_014068"/>
<proteinExistence type="predicted"/>
<evidence type="ECO:0000313" key="2">
    <source>
        <dbReference type="Proteomes" id="UP000233469"/>
    </source>
</evidence>
<evidence type="ECO:0000313" key="1">
    <source>
        <dbReference type="EMBL" id="PKK55442.1"/>
    </source>
</evidence>
<protein>
    <submittedName>
        <fullName evidence="1">Uncharacterized protein</fullName>
    </submittedName>
</protein>
<accession>A0A2N1M1E3</accession>
<dbReference type="VEuPathDB" id="FungiDB:RhiirA1_457364"/>
<name>A0A2N1M1E3_9GLOM</name>
<dbReference type="EMBL" id="LLXL01007589">
    <property type="protein sequence ID" value="PKK55442.1"/>
    <property type="molecule type" value="Genomic_DNA"/>
</dbReference>
<dbReference type="Proteomes" id="UP000233469">
    <property type="component" value="Unassembled WGS sequence"/>
</dbReference>
<reference evidence="1 2" key="1">
    <citation type="submission" date="2016-04" db="EMBL/GenBank/DDBJ databases">
        <title>Genome analyses suggest a sexual origin of heterokaryosis in a supposedly ancient asexual fungus.</title>
        <authorList>
            <person name="Ropars J."/>
            <person name="Sedzielewska K."/>
            <person name="Noel J."/>
            <person name="Charron P."/>
            <person name="Farinelli L."/>
            <person name="Marton T."/>
            <person name="Kruger M."/>
            <person name="Pelin A."/>
            <person name="Brachmann A."/>
            <person name="Corradi N."/>
        </authorList>
    </citation>
    <scope>NUCLEOTIDE SEQUENCE [LARGE SCALE GENOMIC DNA]</scope>
    <source>
        <strain evidence="1 2">C2</strain>
    </source>
</reference>
<reference evidence="1 2" key="2">
    <citation type="submission" date="2017-10" db="EMBL/GenBank/DDBJ databases">
        <title>Extensive intraspecific genome diversity in a model arbuscular mycorrhizal fungus.</title>
        <authorList>
            <person name="Chen E.C.H."/>
            <person name="Morin E."/>
            <person name="Baudet D."/>
            <person name="Noel J."/>
            <person name="Ndikumana S."/>
            <person name="Charron P."/>
            <person name="St-Onge C."/>
            <person name="Giorgi J."/>
            <person name="Grigoriev I.V."/>
            <person name="Roux C."/>
            <person name="Martin F.M."/>
            <person name="Corradi N."/>
        </authorList>
    </citation>
    <scope>NUCLEOTIDE SEQUENCE [LARGE SCALE GENOMIC DNA]</scope>
    <source>
        <strain evidence="1 2">C2</strain>
    </source>
</reference>
<organism evidence="1 2">
    <name type="scientific">Rhizophagus irregularis</name>
    <dbReference type="NCBI Taxonomy" id="588596"/>
    <lineage>
        <taxon>Eukaryota</taxon>
        <taxon>Fungi</taxon>
        <taxon>Fungi incertae sedis</taxon>
        <taxon>Mucoromycota</taxon>
        <taxon>Glomeromycotina</taxon>
        <taxon>Glomeromycetes</taxon>
        <taxon>Glomerales</taxon>
        <taxon>Glomeraceae</taxon>
        <taxon>Rhizophagus</taxon>
    </lineage>
</organism>